<feature type="short sequence motif" description="GXGXXG" evidence="2">
    <location>
        <begin position="19"/>
        <end position="24"/>
    </location>
</feature>
<evidence type="ECO:0000256" key="2">
    <source>
        <dbReference type="PROSITE-ProRule" id="PRU01161"/>
    </source>
</evidence>
<dbReference type="PROSITE" id="PS51635">
    <property type="entry name" value="PNPLA"/>
    <property type="match status" value="1"/>
</dbReference>
<name>A0A318PPZ2_9PROT</name>
<evidence type="ECO:0000313" key="5">
    <source>
        <dbReference type="EMBL" id="PYD62621.1"/>
    </source>
</evidence>
<feature type="short sequence motif" description="GXSXG" evidence="2">
    <location>
        <begin position="46"/>
        <end position="50"/>
    </location>
</feature>
<dbReference type="GO" id="GO:0006629">
    <property type="term" value="P:lipid metabolic process"/>
    <property type="evidence" value="ECO:0007669"/>
    <property type="project" value="UniProtKB-KW"/>
</dbReference>
<dbReference type="Pfam" id="PF01734">
    <property type="entry name" value="Patatin"/>
    <property type="match status" value="1"/>
</dbReference>
<feature type="domain" description="PNPLA" evidence="4">
    <location>
        <begin position="15"/>
        <end position="171"/>
    </location>
</feature>
<accession>A0A318PPZ2</accession>
<organism evidence="5 6">
    <name type="scientific">Gluconacetobacter entanii</name>
    <dbReference type="NCBI Taxonomy" id="108528"/>
    <lineage>
        <taxon>Bacteria</taxon>
        <taxon>Pseudomonadati</taxon>
        <taxon>Pseudomonadota</taxon>
        <taxon>Alphaproteobacteria</taxon>
        <taxon>Acetobacterales</taxon>
        <taxon>Acetobacteraceae</taxon>
        <taxon>Gluconacetobacter</taxon>
    </lineage>
</organism>
<feature type="transmembrane region" description="Helical" evidence="3">
    <location>
        <begin position="112"/>
        <end position="134"/>
    </location>
</feature>
<evidence type="ECO:0000256" key="3">
    <source>
        <dbReference type="SAM" id="Phobius"/>
    </source>
</evidence>
<dbReference type="EMBL" id="NKUF01000027">
    <property type="protein sequence ID" value="PYD62621.1"/>
    <property type="molecule type" value="Genomic_DNA"/>
</dbReference>
<evidence type="ECO:0000259" key="4">
    <source>
        <dbReference type="PROSITE" id="PS51635"/>
    </source>
</evidence>
<keyword evidence="1" id="KW-0443">Lipid metabolism</keyword>
<dbReference type="Proteomes" id="UP000248301">
    <property type="component" value="Unassembled WGS sequence"/>
</dbReference>
<dbReference type="AlphaFoldDB" id="A0A318PPZ2"/>
<keyword evidence="3" id="KW-1133">Transmembrane helix</keyword>
<comment type="caution">
    <text evidence="5">The sequence shown here is derived from an EMBL/GenBank/DDBJ whole genome shotgun (WGS) entry which is preliminary data.</text>
</comment>
<evidence type="ECO:0000313" key="6">
    <source>
        <dbReference type="Proteomes" id="UP000248301"/>
    </source>
</evidence>
<feature type="transmembrane region" description="Helical" evidence="3">
    <location>
        <begin position="140"/>
        <end position="160"/>
    </location>
</feature>
<sequence>MARPPLFAEPQRVFVALAGGGAKGLLHVGALRALEDRDVVFCGLAGTSAGAIVAALKAAGFSSRDLLDPDGGPTLIDQLNEIDPNFNRATDIFGRTGWARVLLFRWASAHSWVVKTLALMLTIAIPPALIVAGATRSAPVIVSAALAIVGLAVLGFLLWLPSVMQEFSDPY</sequence>
<protein>
    <recommendedName>
        <fullName evidence="4">PNPLA domain-containing protein</fullName>
    </recommendedName>
</protein>
<dbReference type="InterPro" id="IPR016035">
    <property type="entry name" value="Acyl_Trfase/lysoPLipase"/>
</dbReference>
<dbReference type="InterPro" id="IPR002641">
    <property type="entry name" value="PNPLA_dom"/>
</dbReference>
<comment type="caution">
    <text evidence="2">Lacks conserved residue(s) required for the propagation of feature annotation.</text>
</comment>
<keyword evidence="3" id="KW-0472">Membrane</keyword>
<evidence type="ECO:0000256" key="1">
    <source>
        <dbReference type="ARBA" id="ARBA00023098"/>
    </source>
</evidence>
<gene>
    <name evidence="5" type="ORF">CFR72_11365</name>
</gene>
<reference evidence="5 6" key="1">
    <citation type="submission" date="2017-07" db="EMBL/GenBank/DDBJ databases">
        <title>A draft genome sequence of Gluconacetobacter entanii LTH 4560.</title>
        <authorList>
            <person name="Skraban J."/>
            <person name="Cleenwerck I."/>
            <person name="Vandamme P."/>
            <person name="Trcek J."/>
        </authorList>
    </citation>
    <scope>NUCLEOTIDE SEQUENCE [LARGE SCALE GENOMIC DNA]</scope>
    <source>
        <strain evidence="5 6">LTH 4560</strain>
    </source>
</reference>
<dbReference type="SUPFAM" id="SSF52151">
    <property type="entry name" value="FabD/lysophospholipase-like"/>
    <property type="match status" value="1"/>
</dbReference>
<dbReference type="Gene3D" id="3.40.1090.10">
    <property type="entry name" value="Cytosolic phospholipase A2 catalytic domain"/>
    <property type="match status" value="1"/>
</dbReference>
<keyword evidence="3" id="KW-0812">Transmembrane</keyword>
<proteinExistence type="predicted"/>